<comment type="caution">
    <text evidence="2">The sequence shown here is derived from an EMBL/GenBank/DDBJ whole genome shotgun (WGS) entry which is preliminary data.</text>
</comment>
<organism evidence="2 3">
    <name type="scientific">Caballeronia sordidicola</name>
    <name type="common">Burkholderia sordidicola</name>
    <dbReference type="NCBI Taxonomy" id="196367"/>
    <lineage>
        <taxon>Bacteria</taxon>
        <taxon>Pseudomonadati</taxon>
        <taxon>Pseudomonadota</taxon>
        <taxon>Betaproteobacteria</taxon>
        <taxon>Burkholderiales</taxon>
        <taxon>Burkholderiaceae</taxon>
        <taxon>Caballeronia</taxon>
    </lineage>
</organism>
<dbReference type="SUPFAM" id="SSF55073">
    <property type="entry name" value="Nucleotide cyclase"/>
    <property type="match status" value="1"/>
</dbReference>
<dbReference type="Pfam" id="PF00990">
    <property type="entry name" value="GGDEF"/>
    <property type="match status" value="1"/>
</dbReference>
<dbReference type="InterPro" id="IPR029787">
    <property type="entry name" value="Nucleotide_cyclase"/>
</dbReference>
<name>A0A226WPI1_CABSO</name>
<proteinExistence type="predicted"/>
<reference evidence="3" key="1">
    <citation type="submission" date="2017-01" db="EMBL/GenBank/DDBJ databases">
        <title>Genome Analysis of Deinococcus marmoris KOPRI26562.</title>
        <authorList>
            <person name="Kim J.H."/>
            <person name="Oh H.-M."/>
        </authorList>
    </citation>
    <scope>NUCLEOTIDE SEQUENCE [LARGE SCALE GENOMIC DNA]</scope>
    <source>
        <strain evidence="3">PAMC 26633</strain>
    </source>
</reference>
<dbReference type="InterPro" id="IPR052163">
    <property type="entry name" value="DGC-Regulatory_Protein"/>
</dbReference>
<protein>
    <recommendedName>
        <fullName evidence="1">GGDEF domain-containing protein</fullName>
    </recommendedName>
</protein>
<gene>
    <name evidence="2" type="ORF">BSU04_40695</name>
</gene>
<dbReference type="Proteomes" id="UP000214720">
    <property type="component" value="Unassembled WGS sequence"/>
</dbReference>
<dbReference type="EMBL" id="MTHB01000269">
    <property type="protein sequence ID" value="OXC72677.1"/>
    <property type="molecule type" value="Genomic_DNA"/>
</dbReference>
<evidence type="ECO:0000259" key="1">
    <source>
        <dbReference type="PROSITE" id="PS50887"/>
    </source>
</evidence>
<accession>A0A226WPI1</accession>
<dbReference type="InterPro" id="IPR000160">
    <property type="entry name" value="GGDEF_dom"/>
</dbReference>
<dbReference type="NCBIfam" id="TIGR00254">
    <property type="entry name" value="GGDEF"/>
    <property type="match status" value="1"/>
</dbReference>
<evidence type="ECO:0000313" key="2">
    <source>
        <dbReference type="EMBL" id="OXC72677.1"/>
    </source>
</evidence>
<dbReference type="PROSITE" id="PS50887">
    <property type="entry name" value="GGDEF"/>
    <property type="match status" value="1"/>
</dbReference>
<dbReference type="Gene3D" id="3.30.70.270">
    <property type="match status" value="1"/>
</dbReference>
<dbReference type="PANTHER" id="PTHR46663">
    <property type="entry name" value="DIGUANYLATE CYCLASE DGCT-RELATED"/>
    <property type="match status" value="1"/>
</dbReference>
<dbReference type="InterPro" id="IPR043128">
    <property type="entry name" value="Rev_trsase/Diguanyl_cyclase"/>
</dbReference>
<feature type="domain" description="GGDEF" evidence="1">
    <location>
        <begin position="1"/>
        <end position="69"/>
    </location>
</feature>
<dbReference type="PANTHER" id="PTHR46663:SF2">
    <property type="entry name" value="GGDEF DOMAIN-CONTAINING PROTEIN"/>
    <property type="match status" value="1"/>
</dbReference>
<evidence type="ECO:0000313" key="3">
    <source>
        <dbReference type="Proteomes" id="UP000214720"/>
    </source>
</evidence>
<dbReference type="AlphaFoldDB" id="A0A226WPI1"/>
<sequence>MRPHLQRTGFKAVNDTYGHLSGDHVLVEVAARFRHCVRNSNVAARLAGNEFTVLLTGSGSEEHAVALSR</sequence>